<protein>
    <recommendedName>
        <fullName evidence="3">Phage tail protein</fullName>
    </recommendedName>
</protein>
<dbReference type="EMBL" id="JBEPLZ010000005">
    <property type="protein sequence ID" value="MET3570179.1"/>
    <property type="molecule type" value="Genomic_DNA"/>
</dbReference>
<evidence type="ECO:0000313" key="2">
    <source>
        <dbReference type="Proteomes" id="UP001549200"/>
    </source>
</evidence>
<evidence type="ECO:0000313" key="1">
    <source>
        <dbReference type="EMBL" id="MET3570179.1"/>
    </source>
</evidence>
<sequence>MEVWKMIRTGNEKLDPNTLVLPVAAGAAITEATMVALGTDGYAVPASKAANLTVAGVALEPADNRNGEAGDIRVKVRRGAFVMENSATPGSQAKATDILRTCYLEDAVTISMASTGSSPAGTVLAVEADGVTVWFNQPAMPAAE</sequence>
<comment type="caution">
    <text evidence="1">The sequence shown here is derived from an EMBL/GenBank/DDBJ whole genome shotgun (WGS) entry which is preliminary data.</text>
</comment>
<evidence type="ECO:0008006" key="3">
    <source>
        <dbReference type="Google" id="ProtNLM"/>
    </source>
</evidence>
<gene>
    <name evidence="1" type="ORF">ABID13_001806</name>
</gene>
<organism evidence="1 2">
    <name type="scientific">Enterocloster citroniae</name>
    <dbReference type="NCBI Taxonomy" id="358743"/>
    <lineage>
        <taxon>Bacteria</taxon>
        <taxon>Bacillati</taxon>
        <taxon>Bacillota</taxon>
        <taxon>Clostridia</taxon>
        <taxon>Lachnospirales</taxon>
        <taxon>Lachnospiraceae</taxon>
        <taxon>Enterocloster</taxon>
    </lineage>
</organism>
<proteinExistence type="predicted"/>
<name>A0ABV2FVW9_9FIRM</name>
<reference evidence="1 2" key="1">
    <citation type="submission" date="2024-06" db="EMBL/GenBank/DDBJ databases">
        <title>Genomic Encyclopedia of Type Strains, Phase IV (KMG-IV): sequencing the most valuable type-strain genomes for metagenomic binning, comparative biology and taxonomic classification.</title>
        <authorList>
            <person name="Goeker M."/>
        </authorList>
    </citation>
    <scope>NUCLEOTIDE SEQUENCE [LARGE SCALE GENOMIC DNA]</scope>
    <source>
        <strain evidence="1 2">DSM 19261</strain>
    </source>
</reference>
<dbReference type="Proteomes" id="UP001549200">
    <property type="component" value="Unassembled WGS sequence"/>
</dbReference>
<keyword evidence="2" id="KW-1185">Reference proteome</keyword>
<accession>A0ABV2FVW9</accession>